<dbReference type="Gene3D" id="3.40.50.1820">
    <property type="entry name" value="alpha/beta hydrolase"/>
    <property type="match status" value="1"/>
</dbReference>
<dbReference type="Proteomes" id="UP000499080">
    <property type="component" value="Unassembled WGS sequence"/>
</dbReference>
<evidence type="ECO:0000313" key="8">
    <source>
        <dbReference type="EMBL" id="GBL84403.1"/>
    </source>
</evidence>
<evidence type="ECO:0000259" key="5">
    <source>
        <dbReference type="Pfam" id="PF00151"/>
    </source>
</evidence>
<dbReference type="Pfam" id="PF00151">
    <property type="entry name" value="Lipase"/>
    <property type="match status" value="1"/>
</dbReference>
<evidence type="ECO:0000256" key="4">
    <source>
        <dbReference type="RuleBase" id="RU004262"/>
    </source>
</evidence>
<evidence type="ECO:0000256" key="1">
    <source>
        <dbReference type="ARBA" id="ARBA00004613"/>
    </source>
</evidence>
<dbReference type="SUPFAM" id="SSF53474">
    <property type="entry name" value="alpha/beta-Hydrolases"/>
    <property type="match status" value="1"/>
</dbReference>
<feature type="domain" description="Lipase" evidence="5">
    <location>
        <begin position="15"/>
        <end position="89"/>
    </location>
</feature>
<dbReference type="GO" id="GO:0005615">
    <property type="term" value="C:extracellular space"/>
    <property type="evidence" value="ECO:0007669"/>
    <property type="project" value="TreeGrafter"/>
</dbReference>
<dbReference type="EMBL" id="BGPR01081770">
    <property type="protein sequence ID" value="GBL84403.1"/>
    <property type="molecule type" value="Genomic_DNA"/>
</dbReference>
<dbReference type="InterPro" id="IPR000734">
    <property type="entry name" value="TAG_lipase"/>
</dbReference>
<comment type="similarity">
    <text evidence="2 4">Belongs to the AB hydrolase superfamily. Lipase family.</text>
</comment>
<organism evidence="8 9">
    <name type="scientific">Araneus ventricosus</name>
    <name type="common">Orbweaver spider</name>
    <name type="synonym">Epeira ventricosa</name>
    <dbReference type="NCBI Taxonomy" id="182803"/>
    <lineage>
        <taxon>Eukaryota</taxon>
        <taxon>Metazoa</taxon>
        <taxon>Ecdysozoa</taxon>
        <taxon>Arthropoda</taxon>
        <taxon>Chelicerata</taxon>
        <taxon>Arachnida</taxon>
        <taxon>Araneae</taxon>
        <taxon>Araneomorphae</taxon>
        <taxon>Entelegynae</taxon>
        <taxon>Araneoidea</taxon>
        <taxon>Araneidae</taxon>
        <taxon>Araneus</taxon>
    </lineage>
</organism>
<dbReference type="EMBL" id="BGPR01081766">
    <property type="protein sequence ID" value="GBL84385.1"/>
    <property type="molecule type" value="Genomic_DNA"/>
</dbReference>
<comment type="caution">
    <text evidence="8">The sequence shown here is derived from an EMBL/GenBank/DDBJ whole genome shotgun (WGS) entry which is preliminary data.</text>
</comment>
<dbReference type="GO" id="GO:0016298">
    <property type="term" value="F:lipase activity"/>
    <property type="evidence" value="ECO:0007669"/>
    <property type="project" value="InterPro"/>
</dbReference>
<keyword evidence="9" id="KW-1185">Reference proteome</keyword>
<reference evidence="8 9" key="1">
    <citation type="journal article" date="2019" name="Sci. Rep.">
        <title>Orb-weaving spider Araneus ventricosus genome elucidates the spidroin gene catalogue.</title>
        <authorList>
            <person name="Kono N."/>
            <person name="Nakamura H."/>
            <person name="Ohtoshi R."/>
            <person name="Moran D.A.P."/>
            <person name="Shinohara A."/>
            <person name="Yoshida Y."/>
            <person name="Fujiwara M."/>
            <person name="Mori M."/>
            <person name="Tomita M."/>
            <person name="Arakawa K."/>
        </authorList>
    </citation>
    <scope>NUCLEOTIDE SEQUENCE [LARGE SCALE GENOMIC DNA]</scope>
</reference>
<dbReference type="InterPro" id="IPR013818">
    <property type="entry name" value="Lipase"/>
</dbReference>
<sequence length="102" mass="11407">MNISVIIGPDSLYTGSCNHRASLTYFLESINKTKCIFLSTMCSNYNDFLDGLCSNGSFPMAEMGLPAKPILGLDPKSKFYLQTNVFEPYCIEDEYEPTDHST</sequence>
<gene>
    <name evidence="7" type="ORF">AVEN_170822_1</name>
    <name evidence="8" type="ORF">AVEN_180988_1</name>
    <name evidence="6" type="ORF">AVEN_69306_1</name>
</gene>
<dbReference type="AlphaFoldDB" id="A0A4Y2AXD7"/>
<evidence type="ECO:0000256" key="2">
    <source>
        <dbReference type="ARBA" id="ARBA00010701"/>
    </source>
</evidence>
<dbReference type="GO" id="GO:0016042">
    <property type="term" value="P:lipid catabolic process"/>
    <property type="evidence" value="ECO:0007669"/>
    <property type="project" value="TreeGrafter"/>
</dbReference>
<protein>
    <recommendedName>
        <fullName evidence="5">Lipase domain-containing protein</fullName>
    </recommendedName>
</protein>
<dbReference type="PANTHER" id="PTHR11610">
    <property type="entry name" value="LIPASE"/>
    <property type="match status" value="1"/>
</dbReference>
<keyword evidence="3" id="KW-0964">Secreted</keyword>
<dbReference type="InterPro" id="IPR029058">
    <property type="entry name" value="AB_hydrolase_fold"/>
</dbReference>
<evidence type="ECO:0000256" key="3">
    <source>
        <dbReference type="ARBA" id="ARBA00022525"/>
    </source>
</evidence>
<dbReference type="EMBL" id="BGPR01081769">
    <property type="protein sequence ID" value="GBL84398.1"/>
    <property type="molecule type" value="Genomic_DNA"/>
</dbReference>
<evidence type="ECO:0000313" key="6">
    <source>
        <dbReference type="EMBL" id="GBL84385.1"/>
    </source>
</evidence>
<comment type="subcellular location">
    <subcellularLocation>
        <location evidence="1">Secreted</location>
    </subcellularLocation>
</comment>
<evidence type="ECO:0000313" key="9">
    <source>
        <dbReference type="Proteomes" id="UP000499080"/>
    </source>
</evidence>
<accession>A0A4Y2AXD7</accession>
<evidence type="ECO:0000313" key="7">
    <source>
        <dbReference type="EMBL" id="GBL84398.1"/>
    </source>
</evidence>
<dbReference type="OrthoDB" id="6431284at2759"/>
<name>A0A4Y2AXD7_ARAVE</name>
<proteinExistence type="inferred from homology"/>